<gene>
    <name evidence="6" type="ORF">GCM10023175_22690</name>
</gene>
<evidence type="ECO:0000256" key="2">
    <source>
        <dbReference type="ARBA" id="ARBA00022741"/>
    </source>
</evidence>
<name>A0ABP8RQ71_9PSEU</name>
<protein>
    <recommendedName>
        <fullName evidence="5">ABC transporter domain-containing protein</fullName>
    </recommendedName>
</protein>
<keyword evidence="4" id="KW-1133">Transmembrane helix</keyword>
<dbReference type="InterPro" id="IPR051782">
    <property type="entry name" value="ABC_Transporter_VariousFunc"/>
</dbReference>
<accession>A0ABP8RQ71</accession>
<keyword evidence="4" id="KW-0472">Membrane</keyword>
<feature type="domain" description="ABC transporter" evidence="5">
    <location>
        <begin position="2"/>
        <end position="47"/>
    </location>
</feature>
<keyword evidence="1" id="KW-0813">Transport</keyword>
<keyword evidence="2" id="KW-0547">Nucleotide-binding</keyword>
<evidence type="ECO:0000313" key="7">
    <source>
        <dbReference type="Proteomes" id="UP001501598"/>
    </source>
</evidence>
<evidence type="ECO:0000256" key="1">
    <source>
        <dbReference type="ARBA" id="ARBA00022448"/>
    </source>
</evidence>
<dbReference type="PANTHER" id="PTHR42939:SF1">
    <property type="entry name" value="ABC TRANSPORTER ATP-BINDING PROTEIN ALBC-RELATED"/>
    <property type="match status" value="1"/>
</dbReference>
<dbReference type="InterPro" id="IPR027417">
    <property type="entry name" value="P-loop_NTPase"/>
</dbReference>
<keyword evidence="7" id="KW-1185">Reference proteome</keyword>
<comment type="caution">
    <text evidence="6">The sequence shown here is derived from an EMBL/GenBank/DDBJ whole genome shotgun (WGS) entry which is preliminary data.</text>
</comment>
<evidence type="ECO:0000256" key="3">
    <source>
        <dbReference type="ARBA" id="ARBA00022840"/>
    </source>
</evidence>
<organism evidence="6 7">
    <name type="scientific">Pseudonocardia xishanensis</name>
    <dbReference type="NCBI Taxonomy" id="630995"/>
    <lineage>
        <taxon>Bacteria</taxon>
        <taxon>Bacillati</taxon>
        <taxon>Actinomycetota</taxon>
        <taxon>Actinomycetes</taxon>
        <taxon>Pseudonocardiales</taxon>
        <taxon>Pseudonocardiaceae</taxon>
        <taxon>Pseudonocardia</taxon>
    </lineage>
</organism>
<dbReference type="PANTHER" id="PTHR42939">
    <property type="entry name" value="ABC TRANSPORTER ATP-BINDING PROTEIN ALBC-RELATED"/>
    <property type="match status" value="1"/>
</dbReference>
<dbReference type="Pfam" id="PF00005">
    <property type="entry name" value="ABC_tran"/>
    <property type="match status" value="1"/>
</dbReference>
<dbReference type="RefSeq" id="WP_345415715.1">
    <property type="nucleotide sequence ID" value="NZ_BAABGT010000029.1"/>
</dbReference>
<evidence type="ECO:0000313" key="6">
    <source>
        <dbReference type="EMBL" id="GAA4544448.1"/>
    </source>
</evidence>
<keyword evidence="4" id="KW-0812">Transmembrane</keyword>
<evidence type="ECO:0000259" key="5">
    <source>
        <dbReference type="Pfam" id="PF00005"/>
    </source>
</evidence>
<proteinExistence type="predicted"/>
<evidence type="ECO:0000256" key="4">
    <source>
        <dbReference type="SAM" id="Phobius"/>
    </source>
</evidence>
<keyword evidence="3" id="KW-0067">ATP-binding</keyword>
<dbReference type="SUPFAM" id="SSF52540">
    <property type="entry name" value="P-loop containing nucleoside triphosphate hydrolases"/>
    <property type="match status" value="1"/>
</dbReference>
<reference evidence="7" key="1">
    <citation type="journal article" date="2019" name="Int. J. Syst. Evol. Microbiol.">
        <title>The Global Catalogue of Microorganisms (GCM) 10K type strain sequencing project: providing services to taxonomists for standard genome sequencing and annotation.</title>
        <authorList>
            <consortium name="The Broad Institute Genomics Platform"/>
            <consortium name="The Broad Institute Genome Sequencing Center for Infectious Disease"/>
            <person name="Wu L."/>
            <person name="Ma J."/>
        </authorList>
    </citation>
    <scope>NUCLEOTIDE SEQUENCE [LARGE SCALE GENOMIC DNA]</scope>
    <source>
        <strain evidence="7">JCM 17906</strain>
    </source>
</reference>
<dbReference type="EMBL" id="BAABGT010000029">
    <property type="protein sequence ID" value="GAA4544448.1"/>
    <property type="molecule type" value="Genomic_DNA"/>
</dbReference>
<dbReference type="Proteomes" id="UP001501598">
    <property type="component" value="Unassembled WGS sequence"/>
</dbReference>
<sequence length="135" mass="14060">MDLAVGPGELVGMLGPNGAGKSTLISLLVGLRKPDAGRVTLFGGDPRVAANRRLLGTPPDRRAVGRAEAQARGGAGVRRQAAVRGPARGARELVVWAVLGTPPDVVALVVLAGWTVLTAGLAVWAQRRDEGRRFR</sequence>
<feature type="transmembrane region" description="Helical" evidence="4">
    <location>
        <begin position="105"/>
        <end position="125"/>
    </location>
</feature>
<dbReference type="Gene3D" id="3.40.50.300">
    <property type="entry name" value="P-loop containing nucleotide triphosphate hydrolases"/>
    <property type="match status" value="1"/>
</dbReference>
<dbReference type="InterPro" id="IPR003439">
    <property type="entry name" value="ABC_transporter-like_ATP-bd"/>
</dbReference>